<protein>
    <recommendedName>
        <fullName evidence="3">Fibronectin type-III domain-containing protein</fullName>
    </recommendedName>
</protein>
<dbReference type="InterPro" id="IPR036116">
    <property type="entry name" value="FN3_sf"/>
</dbReference>
<evidence type="ECO:0008006" key="3">
    <source>
        <dbReference type="Google" id="ProtNLM"/>
    </source>
</evidence>
<evidence type="ECO:0000313" key="1">
    <source>
        <dbReference type="EMBL" id="OHA96846.1"/>
    </source>
</evidence>
<comment type="caution">
    <text evidence="1">The sequence shown here is derived from an EMBL/GenBank/DDBJ whole genome shotgun (WGS) entry which is preliminary data.</text>
</comment>
<proteinExistence type="predicted"/>
<dbReference type="Proteomes" id="UP000177279">
    <property type="component" value="Unassembled WGS sequence"/>
</dbReference>
<accession>A0A1G2THS9</accession>
<dbReference type="EMBL" id="MHVS01000003">
    <property type="protein sequence ID" value="OHA96846.1"/>
    <property type="molecule type" value="Genomic_DNA"/>
</dbReference>
<organism evidence="1 2">
    <name type="scientific">Candidatus Zambryskibacteria bacterium RIFCSPHIGHO2_02_FULL_43_37</name>
    <dbReference type="NCBI Taxonomy" id="1802749"/>
    <lineage>
        <taxon>Bacteria</taxon>
        <taxon>Candidatus Zambryskiibacteriota</taxon>
    </lineage>
</organism>
<evidence type="ECO:0000313" key="2">
    <source>
        <dbReference type="Proteomes" id="UP000177279"/>
    </source>
</evidence>
<name>A0A1G2THS9_9BACT</name>
<dbReference type="AlphaFoldDB" id="A0A1G2THS9"/>
<sequence length="118" mass="12463">MSTAVLNGNITNDGGETGAGTEYGFAWGTSLTLSGSDTSTTTLGNYSATGAFSQTIFTLRAGITYYFRAYATNSAGTGFGAIDNGFTTGTDTSVTRRIRLFDKVRIKFIEGRIKLIGQ</sequence>
<dbReference type="SUPFAM" id="SSF49265">
    <property type="entry name" value="Fibronectin type III"/>
    <property type="match status" value="1"/>
</dbReference>
<reference evidence="1 2" key="1">
    <citation type="journal article" date="2016" name="Nat. Commun.">
        <title>Thousands of microbial genomes shed light on interconnected biogeochemical processes in an aquifer system.</title>
        <authorList>
            <person name="Anantharaman K."/>
            <person name="Brown C.T."/>
            <person name="Hug L.A."/>
            <person name="Sharon I."/>
            <person name="Castelle C.J."/>
            <person name="Probst A.J."/>
            <person name="Thomas B.C."/>
            <person name="Singh A."/>
            <person name="Wilkins M.J."/>
            <person name="Karaoz U."/>
            <person name="Brodie E.L."/>
            <person name="Williams K.H."/>
            <person name="Hubbard S.S."/>
            <person name="Banfield J.F."/>
        </authorList>
    </citation>
    <scope>NUCLEOTIDE SEQUENCE [LARGE SCALE GENOMIC DNA]</scope>
</reference>
<gene>
    <name evidence="1" type="ORF">A3D49_01915</name>
</gene>